<evidence type="ECO:0000256" key="3">
    <source>
        <dbReference type="ARBA" id="ARBA00022679"/>
    </source>
</evidence>
<dbReference type="PROSITE" id="PS00108">
    <property type="entry name" value="PROTEIN_KINASE_ST"/>
    <property type="match status" value="1"/>
</dbReference>
<dbReference type="InterPro" id="IPR008271">
    <property type="entry name" value="Ser/Thr_kinase_AS"/>
</dbReference>
<evidence type="ECO:0000313" key="13">
    <source>
        <dbReference type="Proteomes" id="UP001353858"/>
    </source>
</evidence>
<organism evidence="12 13">
    <name type="scientific">Aquatica leii</name>
    <dbReference type="NCBI Taxonomy" id="1421715"/>
    <lineage>
        <taxon>Eukaryota</taxon>
        <taxon>Metazoa</taxon>
        <taxon>Ecdysozoa</taxon>
        <taxon>Arthropoda</taxon>
        <taxon>Hexapoda</taxon>
        <taxon>Insecta</taxon>
        <taxon>Pterygota</taxon>
        <taxon>Neoptera</taxon>
        <taxon>Endopterygota</taxon>
        <taxon>Coleoptera</taxon>
        <taxon>Polyphaga</taxon>
        <taxon>Elateriformia</taxon>
        <taxon>Elateroidea</taxon>
        <taxon>Lampyridae</taxon>
        <taxon>Luciolinae</taxon>
        <taxon>Aquatica</taxon>
    </lineage>
</organism>
<comment type="catalytic activity">
    <reaction evidence="7">
        <text>L-threonyl-[protein] + ATP = O-phospho-L-threonyl-[protein] + ADP + H(+)</text>
        <dbReference type="Rhea" id="RHEA:46608"/>
        <dbReference type="Rhea" id="RHEA-COMP:11060"/>
        <dbReference type="Rhea" id="RHEA-COMP:11605"/>
        <dbReference type="ChEBI" id="CHEBI:15378"/>
        <dbReference type="ChEBI" id="CHEBI:30013"/>
        <dbReference type="ChEBI" id="CHEBI:30616"/>
        <dbReference type="ChEBI" id="CHEBI:61977"/>
        <dbReference type="ChEBI" id="CHEBI:456216"/>
        <dbReference type="EC" id="2.7.11.1"/>
    </reaction>
</comment>
<dbReference type="SUPFAM" id="SSF56112">
    <property type="entry name" value="Protein kinase-like (PK-like)"/>
    <property type="match status" value="1"/>
</dbReference>
<dbReference type="GO" id="GO:0004674">
    <property type="term" value="F:protein serine/threonine kinase activity"/>
    <property type="evidence" value="ECO:0007669"/>
    <property type="project" value="UniProtKB-KW"/>
</dbReference>
<dbReference type="Gene3D" id="3.30.200.20">
    <property type="entry name" value="Phosphorylase Kinase, domain 1"/>
    <property type="match status" value="1"/>
</dbReference>
<evidence type="ECO:0000256" key="2">
    <source>
        <dbReference type="ARBA" id="ARBA00022527"/>
    </source>
</evidence>
<dbReference type="InterPro" id="IPR000719">
    <property type="entry name" value="Prot_kinase_dom"/>
</dbReference>
<evidence type="ECO:0000256" key="8">
    <source>
        <dbReference type="ARBA" id="ARBA00048679"/>
    </source>
</evidence>
<keyword evidence="6 9" id="KW-0067">ATP-binding</keyword>
<dbReference type="Pfam" id="PF00069">
    <property type="entry name" value="Pkinase"/>
    <property type="match status" value="1"/>
</dbReference>
<keyword evidence="2 10" id="KW-0723">Serine/threonine-protein kinase</keyword>
<comment type="caution">
    <text evidence="12">The sequence shown here is derived from an EMBL/GenBank/DDBJ whole genome shotgun (WGS) entry which is preliminary data.</text>
</comment>
<evidence type="ECO:0000256" key="6">
    <source>
        <dbReference type="ARBA" id="ARBA00022840"/>
    </source>
</evidence>
<evidence type="ECO:0000256" key="7">
    <source>
        <dbReference type="ARBA" id="ARBA00047899"/>
    </source>
</evidence>
<gene>
    <name evidence="12" type="ORF">RN001_006828</name>
</gene>
<keyword evidence="3" id="KW-0808">Transferase</keyword>
<dbReference type="GO" id="GO:0005524">
    <property type="term" value="F:ATP binding"/>
    <property type="evidence" value="ECO:0007669"/>
    <property type="project" value="UniProtKB-UniRule"/>
</dbReference>
<feature type="binding site" evidence="9">
    <location>
        <position position="114"/>
    </location>
    <ligand>
        <name>ATP</name>
        <dbReference type="ChEBI" id="CHEBI:30616"/>
    </ligand>
</feature>
<dbReference type="EC" id="2.7.11.1" evidence="1"/>
<dbReference type="PANTHER" id="PTHR44329:SF285">
    <property type="entry name" value="V-MOS MOLONEY MURINE SARCOMA VIRAL ONCO HOMOLOG"/>
    <property type="match status" value="1"/>
</dbReference>
<dbReference type="InterPro" id="IPR051681">
    <property type="entry name" value="Ser/Thr_Kinases-Pseudokinases"/>
</dbReference>
<keyword evidence="4 9" id="KW-0547">Nucleotide-binding</keyword>
<evidence type="ECO:0000259" key="11">
    <source>
        <dbReference type="PROSITE" id="PS50011"/>
    </source>
</evidence>
<dbReference type="PROSITE" id="PS50011">
    <property type="entry name" value="PROTEIN_KINASE_DOM"/>
    <property type="match status" value="1"/>
</dbReference>
<comment type="similarity">
    <text evidence="10">Belongs to the protein kinase superfamily.</text>
</comment>
<proteinExistence type="inferred from homology"/>
<evidence type="ECO:0000256" key="4">
    <source>
        <dbReference type="ARBA" id="ARBA00022741"/>
    </source>
</evidence>
<dbReference type="SMART" id="SM00220">
    <property type="entry name" value="S_TKc"/>
    <property type="match status" value="1"/>
</dbReference>
<dbReference type="InterPro" id="IPR017441">
    <property type="entry name" value="Protein_kinase_ATP_BS"/>
</dbReference>
<evidence type="ECO:0000256" key="1">
    <source>
        <dbReference type="ARBA" id="ARBA00012513"/>
    </source>
</evidence>
<accession>A0AAN7PE51</accession>
<evidence type="ECO:0000313" key="12">
    <source>
        <dbReference type="EMBL" id="KAK4883509.1"/>
    </source>
</evidence>
<evidence type="ECO:0000256" key="10">
    <source>
        <dbReference type="RuleBase" id="RU000304"/>
    </source>
</evidence>
<protein>
    <recommendedName>
        <fullName evidence="1">non-specific serine/threonine protein kinase</fullName>
        <ecNumber evidence="1">2.7.11.1</ecNumber>
    </recommendedName>
</protein>
<dbReference type="AlphaFoldDB" id="A0AAN7PE51"/>
<dbReference type="EMBL" id="JARPUR010000002">
    <property type="protein sequence ID" value="KAK4883509.1"/>
    <property type="molecule type" value="Genomic_DNA"/>
</dbReference>
<dbReference type="PROSITE" id="PS00107">
    <property type="entry name" value="PROTEIN_KINASE_ATP"/>
    <property type="match status" value="1"/>
</dbReference>
<evidence type="ECO:0000256" key="5">
    <source>
        <dbReference type="ARBA" id="ARBA00022777"/>
    </source>
</evidence>
<evidence type="ECO:0000256" key="9">
    <source>
        <dbReference type="PROSITE-ProRule" id="PRU10141"/>
    </source>
</evidence>
<dbReference type="Gene3D" id="1.10.510.10">
    <property type="entry name" value="Transferase(Phosphotransferase) domain 1"/>
    <property type="match status" value="1"/>
</dbReference>
<keyword evidence="5" id="KW-0418">Kinase</keyword>
<comment type="catalytic activity">
    <reaction evidence="8">
        <text>L-seryl-[protein] + ATP = O-phospho-L-seryl-[protein] + ADP + H(+)</text>
        <dbReference type="Rhea" id="RHEA:17989"/>
        <dbReference type="Rhea" id="RHEA-COMP:9863"/>
        <dbReference type="Rhea" id="RHEA-COMP:11604"/>
        <dbReference type="ChEBI" id="CHEBI:15378"/>
        <dbReference type="ChEBI" id="CHEBI:29999"/>
        <dbReference type="ChEBI" id="CHEBI:30616"/>
        <dbReference type="ChEBI" id="CHEBI:83421"/>
        <dbReference type="ChEBI" id="CHEBI:456216"/>
        <dbReference type="EC" id="2.7.11.1"/>
    </reaction>
</comment>
<feature type="domain" description="Protein kinase" evidence="11">
    <location>
        <begin position="87"/>
        <end position="336"/>
    </location>
</feature>
<name>A0AAN7PE51_9COLE</name>
<dbReference type="PANTHER" id="PTHR44329">
    <property type="entry name" value="SERINE/THREONINE-PROTEIN KINASE TNNI3K-RELATED"/>
    <property type="match status" value="1"/>
</dbReference>
<reference evidence="13" key="1">
    <citation type="submission" date="2023-01" db="EMBL/GenBank/DDBJ databases">
        <title>Key to firefly adult light organ development and bioluminescence: homeobox transcription factors regulate luciferase expression and transportation to peroxisome.</title>
        <authorList>
            <person name="Fu X."/>
        </authorList>
    </citation>
    <scope>NUCLEOTIDE SEQUENCE [LARGE SCALE GENOMIC DNA]</scope>
</reference>
<sequence length="336" mass="37927">MGTPVRRLLFPKILSPLSRSPTKLAINNQSNTTLSKKCLSGGGTALANFKNLPVVNGFELKVTDYSNKLIINSPNKQLLMNCGVPLTSNLDILGKGAFGTVVSGVYKDSRVAAKIVKARKNNLKEKNALNLDHKNVVKTIEVIHNSNCNYGIVLMEYFNSSRHLQSVIDDWDVDLSLKMIVTYGLDICEGLKYCHDNKLLHLDVKPSNVLLCENRICKLCDFGNSLRVDQCTQENVYVGTVSYSAPELLSGKIPTAKCDVYSLGIVLWQLRYREMPYSNLDRIEVIIYNVVKYKYRPTVLNEDRDEYFSIFSRCWSAEPNERPEILNVICELKSIF</sequence>
<keyword evidence="13" id="KW-1185">Reference proteome</keyword>
<dbReference type="Proteomes" id="UP001353858">
    <property type="component" value="Unassembled WGS sequence"/>
</dbReference>
<dbReference type="InterPro" id="IPR011009">
    <property type="entry name" value="Kinase-like_dom_sf"/>
</dbReference>